<accession>A0A4S8L173</accession>
<organism evidence="2 3">
    <name type="scientific">Dendrothele bispora (strain CBS 962.96)</name>
    <dbReference type="NCBI Taxonomy" id="1314807"/>
    <lineage>
        <taxon>Eukaryota</taxon>
        <taxon>Fungi</taxon>
        <taxon>Dikarya</taxon>
        <taxon>Basidiomycota</taxon>
        <taxon>Agaricomycotina</taxon>
        <taxon>Agaricomycetes</taxon>
        <taxon>Agaricomycetidae</taxon>
        <taxon>Agaricales</taxon>
        <taxon>Agaricales incertae sedis</taxon>
        <taxon>Dendrothele</taxon>
    </lineage>
</organism>
<evidence type="ECO:0000313" key="3">
    <source>
        <dbReference type="Proteomes" id="UP000297245"/>
    </source>
</evidence>
<sequence>MGVRTRLRVLDSTASNSGHNIPSTSGPTVTVRETFLRGGRGVHDVEAPQVHLSHGRALVQETVSGSSSQAAISQVGAVIDSAPPEAIVSPSKHAYKRQRTFERWQRLLPALIKPYMDLLSDTQSLRNMMPMEFASECCECCRYARLLTIDVVRFNKFERISLWASDCRPAAQQLISSGLFPCAPVHPTLAVDIRMLDFVTRLFLRVSPNFTAWCGALEDFLRSQGYKLVGQDPLRRRFGNALQWFDSLQDATNIHIKSILGNTREQICAEALRGPPGPPTRTLEDNPTGTEDTISSESAPVQNASVDMGNTDETEFGGHRKRPHDSDQTDHAHGEGDERPLNRPSEYLRARCPVCFGGKFDRENKRLTWSDVIVCLDANFTQRHRTSKRDPGRKHPDSFFLDEEEVEEVERRVDSLRDKPSAKKKAKTSESQEDDRMEPGMRVSKAVLDGCGSSFTAAQEFVSKVVASGYDVTGLMAILCRHNRPLFVVNMTTPGERQHYAIALVEKLFKHLPDFVEVGLLYDVGCQLERSCFKWDFLSEYLDRLTFAISVFHAFGHQWACQVIYHPRKCVGFGLSDGEGAERLWNSIQRLIAYTRVAGYHLRMYTLDSRLHFVNEESLLRMGAWIRRKIVLSNEKRSQNVKILESCGTDVAVLREQWSEQVFTQTQPLPSQSKNKGKHAVEECIRLRQALGVLKKKMKVLEDTITDKGAAMYEIAAAQVDLPKAVDDYNKATDQLRKKESLLGVDQKTQLRRLIDNAYIQKSANARALKSRLRQRLQARKFELDRLERCYRKKRNDERLDEHTNNSIKRRDPGIQQLAQKYNKLVGEMRDLIILKKAPKHAVAPDVIDTKILFNLDVDDAIWQDIGLSYDEGPSEAPPPPWLADENVRKGIQSMLEVDRCDEEDERLSVEIASLREWFKEEWEVLLETMKAAGTW</sequence>
<proteinExistence type="predicted"/>
<feature type="compositionally biased region" description="Polar residues" evidence="1">
    <location>
        <begin position="285"/>
        <end position="305"/>
    </location>
</feature>
<feature type="compositionally biased region" description="Basic and acidic residues" evidence="1">
    <location>
        <begin position="324"/>
        <end position="344"/>
    </location>
</feature>
<dbReference type="InterPro" id="IPR040521">
    <property type="entry name" value="KDZ"/>
</dbReference>
<evidence type="ECO:0000313" key="2">
    <source>
        <dbReference type="EMBL" id="THU82162.1"/>
    </source>
</evidence>
<dbReference type="Proteomes" id="UP000297245">
    <property type="component" value="Unassembled WGS sequence"/>
</dbReference>
<feature type="region of interest" description="Disordered" evidence="1">
    <location>
        <begin position="411"/>
        <end position="439"/>
    </location>
</feature>
<evidence type="ECO:0000256" key="1">
    <source>
        <dbReference type="SAM" id="MobiDB-lite"/>
    </source>
</evidence>
<dbReference type="PANTHER" id="PTHR33096">
    <property type="entry name" value="CXC2 DOMAIN-CONTAINING PROTEIN"/>
    <property type="match status" value="1"/>
</dbReference>
<gene>
    <name evidence="2" type="ORF">K435DRAFT_692076</name>
</gene>
<keyword evidence="3" id="KW-1185">Reference proteome</keyword>
<dbReference type="OrthoDB" id="3259803at2759"/>
<name>A0A4S8L173_DENBC</name>
<reference evidence="2 3" key="1">
    <citation type="journal article" date="2019" name="Nat. Ecol. Evol.">
        <title>Megaphylogeny resolves global patterns of mushroom evolution.</title>
        <authorList>
            <person name="Varga T."/>
            <person name="Krizsan K."/>
            <person name="Foldi C."/>
            <person name="Dima B."/>
            <person name="Sanchez-Garcia M."/>
            <person name="Sanchez-Ramirez S."/>
            <person name="Szollosi G.J."/>
            <person name="Szarkandi J.G."/>
            <person name="Papp V."/>
            <person name="Albert L."/>
            <person name="Andreopoulos W."/>
            <person name="Angelini C."/>
            <person name="Antonin V."/>
            <person name="Barry K.W."/>
            <person name="Bougher N.L."/>
            <person name="Buchanan P."/>
            <person name="Buyck B."/>
            <person name="Bense V."/>
            <person name="Catcheside P."/>
            <person name="Chovatia M."/>
            <person name="Cooper J."/>
            <person name="Damon W."/>
            <person name="Desjardin D."/>
            <person name="Finy P."/>
            <person name="Geml J."/>
            <person name="Haridas S."/>
            <person name="Hughes K."/>
            <person name="Justo A."/>
            <person name="Karasinski D."/>
            <person name="Kautmanova I."/>
            <person name="Kiss B."/>
            <person name="Kocsube S."/>
            <person name="Kotiranta H."/>
            <person name="LaButti K.M."/>
            <person name="Lechner B.E."/>
            <person name="Liimatainen K."/>
            <person name="Lipzen A."/>
            <person name="Lukacs Z."/>
            <person name="Mihaltcheva S."/>
            <person name="Morgado L.N."/>
            <person name="Niskanen T."/>
            <person name="Noordeloos M.E."/>
            <person name="Ohm R.A."/>
            <person name="Ortiz-Santana B."/>
            <person name="Ovrebo C."/>
            <person name="Racz N."/>
            <person name="Riley R."/>
            <person name="Savchenko A."/>
            <person name="Shiryaev A."/>
            <person name="Soop K."/>
            <person name="Spirin V."/>
            <person name="Szebenyi C."/>
            <person name="Tomsovsky M."/>
            <person name="Tulloss R.E."/>
            <person name="Uehling J."/>
            <person name="Grigoriev I.V."/>
            <person name="Vagvolgyi C."/>
            <person name="Papp T."/>
            <person name="Martin F.M."/>
            <person name="Miettinen O."/>
            <person name="Hibbett D.S."/>
            <person name="Nagy L.G."/>
        </authorList>
    </citation>
    <scope>NUCLEOTIDE SEQUENCE [LARGE SCALE GENOMIC DNA]</scope>
    <source>
        <strain evidence="2 3">CBS 962.96</strain>
    </source>
</reference>
<dbReference type="AlphaFoldDB" id="A0A4S8L173"/>
<protein>
    <recommendedName>
        <fullName evidence="4">CxC1-like cysteine cluster associated with KDZ transposases domain-containing protein</fullName>
    </recommendedName>
</protein>
<feature type="region of interest" description="Disordered" evidence="1">
    <location>
        <begin position="270"/>
        <end position="344"/>
    </location>
</feature>
<dbReference type="Pfam" id="PF18758">
    <property type="entry name" value="KDZ"/>
    <property type="match status" value="1"/>
</dbReference>
<evidence type="ECO:0008006" key="4">
    <source>
        <dbReference type="Google" id="ProtNLM"/>
    </source>
</evidence>
<dbReference type="EMBL" id="ML179753">
    <property type="protein sequence ID" value="THU82162.1"/>
    <property type="molecule type" value="Genomic_DNA"/>
</dbReference>
<dbReference type="PANTHER" id="PTHR33096:SF1">
    <property type="entry name" value="CXC1-LIKE CYSTEINE CLUSTER ASSOCIATED WITH KDZ TRANSPOSASES DOMAIN-CONTAINING PROTEIN"/>
    <property type="match status" value="1"/>
</dbReference>
<feature type="compositionally biased region" description="Basic and acidic residues" evidence="1">
    <location>
        <begin position="411"/>
        <end position="421"/>
    </location>
</feature>